<dbReference type="KEGG" id="aoc:Aocu_09960"/>
<dbReference type="InterPro" id="IPR012340">
    <property type="entry name" value="NA-bd_OB-fold"/>
</dbReference>
<dbReference type="Gene3D" id="2.40.50.140">
    <property type="entry name" value="Nucleic acid-binding proteins"/>
    <property type="match status" value="4"/>
</dbReference>
<dbReference type="PRINTS" id="PR00681">
    <property type="entry name" value="RIBOSOMALS1"/>
</dbReference>
<dbReference type="SUPFAM" id="SSF50249">
    <property type="entry name" value="Nucleic acid-binding proteins"/>
    <property type="match status" value="5"/>
</dbReference>
<dbReference type="InParanoid" id="A0A061ACD0"/>
<dbReference type="PANTHER" id="PTHR10724">
    <property type="entry name" value="30S RIBOSOMAL PROTEIN S1"/>
    <property type="match status" value="1"/>
</dbReference>
<dbReference type="GO" id="GO:1990904">
    <property type="term" value="C:ribonucleoprotein complex"/>
    <property type="evidence" value="ECO:0007669"/>
    <property type="project" value="UniProtKB-KW"/>
</dbReference>
<dbReference type="GO" id="GO:0006412">
    <property type="term" value="P:translation"/>
    <property type="evidence" value="ECO:0007669"/>
    <property type="project" value="TreeGrafter"/>
</dbReference>
<dbReference type="GO" id="GO:0003729">
    <property type="term" value="F:mRNA binding"/>
    <property type="evidence" value="ECO:0007669"/>
    <property type="project" value="TreeGrafter"/>
</dbReference>
<feature type="coiled-coil region" evidence="4">
    <location>
        <begin position="136"/>
        <end position="190"/>
    </location>
</feature>
<dbReference type="InterPro" id="IPR035104">
    <property type="entry name" value="Ribosomal_protein_S1-like"/>
</dbReference>
<dbReference type="Proteomes" id="UP000032434">
    <property type="component" value="Chromosome 1"/>
</dbReference>
<dbReference type="GO" id="GO:0003735">
    <property type="term" value="F:structural constituent of ribosome"/>
    <property type="evidence" value="ECO:0007669"/>
    <property type="project" value="TreeGrafter"/>
</dbReference>
<evidence type="ECO:0000313" key="7">
    <source>
        <dbReference type="Proteomes" id="UP000032434"/>
    </source>
</evidence>
<evidence type="ECO:0000256" key="1">
    <source>
        <dbReference type="ARBA" id="ARBA00006767"/>
    </source>
</evidence>
<proteinExistence type="inferred from homology"/>
<feature type="domain" description="S1 motif" evidence="5">
    <location>
        <begin position="362"/>
        <end position="430"/>
    </location>
</feature>
<dbReference type="PATRIC" id="fig|35623.3.peg.996"/>
<reference evidence="7" key="1">
    <citation type="submission" date="2014-05" db="EMBL/GenBank/DDBJ databases">
        <authorList>
            <person name="Kube M."/>
        </authorList>
    </citation>
    <scope>NUCLEOTIDE SEQUENCE [LARGE SCALE GENOMIC DNA]</scope>
</reference>
<dbReference type="OrthoDB" id="9804077at2"/>
<dbReference type="HOGENOM" id="CLU_015805_4_5_14"/>
<feature type="domain" description="S1 motif" evidence="5">
    <location>
        <begin position="278"/>
        <end position="347"/>
    </location>
</feature>
<dbReference type="InterPro" id="IPR050437">
    <property type="entry name" value="Ribos_protein_bS1-like"/>
</dbReference>
<dbReference type="RefSeq" id="WP_045749526.1">
    <property type="nucleotide sequence ID" value="NZ_FUZK01000001.1"/>
</dbReference>
<evidence type="ECO:0000256" key="3">
    <source>
        <dbReference type="ARBA" id="ARBA00023274"/>
    </source>
</evidence>
<name>A0A061ACD0_9MOLU</name>
<dbReference type="FunCoup" id="A0A061ACD0">
    <property type="interactions" value="327"/>
</dbReference>
<dbReference type="SMART" id="SM00316">
    <property type="entry name" value="S1"/>
    <property type="match status" value="5"/>
</dbReference>
<evidence type="ECO:0000313" key="6">
    <source>
        <dbReference type="EMBL" id="CDR31069.1"/>
    </source>
</evidence>
<dbReference type="STRING" id="35623.Aocu_09960"/>
<dbReference type="InterPro" id="IPR003029">
    <property type="entry name" value="S1_domain"/>
</dbReference>
<evidence type="ECO:0000256" key="2">
    <source>
        <dbReference type="ARBA" id="ARBA00022980"/>
    </source>
</evidence>
<keyword evidence="7" id="KW-1185">Reference proteome</keyword>
<dbReference type="GO" id="GO:0005840">
    <property type="term" value="C:ribosome"/>
    <property type="evidence" value="ECO:0007669"/>
    <property type="project" value="UniProtKB-KW"/>
</dbReference>
<comment type="similarity">
    <text evidence="1">Belongs to the bacterial ribosomal protein bS1 family.</text>
</comment>
<feature type="domain" description="S1 motif" evidence="5">
    <location>
        <begin position="195"/>
        <end position="261"/>
    </location>
</feature>
<sequence>MSDFIFPKKGQIVEGEAFDVKKDRILVSFSAATEGTIYAEYFDKPQPQDLTKIVKVGDKIRAKVVMVKEEDHSSMILLSRLPLLAEKKLEILEKAYQEKQTIQAVVKQAGEKGLVLNFEGFELFLPYSLLDFELKEKKEQLINQKLEVLIEEYKENKNRPKIIATRKPIFESIRQQQQEERQALRMAELESIQTGSILEGVVESFESHAAFVRFEHVSGMLRISQVSHHRVDKIEDELTKGQTVRVKVIKKEGNRLDLSMKALLPTPYEAYFDAHKVGETVKGTVVSKLPFGVLVELARDVKGLLHKNEYSWNPKDNFDSYIKIGDEIETAILSKDIKKERIALSKKAIEHNPWSNLNLKNGQDISVRVESVTKDGVLISYESVDGIIPTNEAHNDPKVHIEDHYQKGDQVNARVIEFNKDNWVLKLSVKRILNQLERAEFEKYLGEDENQEDFTLGDIYTDLKKKK</sequence>
<keyword evidence="2 6" id="KW-0689">Ribosomal protein</keyword>
<gene>
    <name evidence="6" type="primary">rpsA</name>
    <name evidence="6" type="ORF">Aocu_09960</name>
</gene>
<feature type="domain" description="S1 motif" evidence="5">
    <location>
        <begin position="10"/>
        <end position="81"/>
    </location>
</feature>
<evidence type="ECO:0000259" key="5">
    <source>
        <dbReference type="PROSITE" id="PS50126"/>
    </source>
</evidence>
<dbReference type="PROSITE" id="PS50126">
    <property type="entry name" value="S1"/>
    <property type="match status" value="4"/>
</dbReference>
<organism evidence="6 7">
    <name type="scientific">Acholeplasma oculi</name>
    <dbReference type="NCBI Taxonomy" id="35623"/>
    <lineage>
        <taxon>Bacteria</taxon>
        <taxon>Bacillati</taxon>
        <taxon>Mycoplasmatota</taxon>
        <taxon>Mollicutes</taxon>
        <taxon>Acholeplasmatales</taxon>
        <taxon>Acholeplasmataceae</taxon>
        <taxon>Acholeplasma</taxon>
    </lineage>
</organism>
<keyword evidence="4" id="KW-0175">Coiled coil</keyword>
<dbReference type="AlphaFoldDB" id="A0A061ACD0"/>
<protein>
    <submittedName>
        <fullName evidence="6">30S ribosomal protein S1</fullName>
    </submittedName>
</protein>
<accession>A0A061ACD0</accession>
<dbReference type="PANTHER" id="PTHR10724:SF7">
    <property type="entry name" value="SMALL RIBOSOMAL SUBUNIT PROTEIN BS1C"/>
    <property type="match status" value="1"/>
</dbReference>
<keyword evidence="3" id="KW-0687">Ribonucleoprotein</keyword>
<dbReference type="EMBL" id="LK028559">
    <property type="protein sequence ID" value="CDR31069.1"/>
    <property type="molecule type" value="Genomic_DNA"/>
</dbReference>
<evidence type="ECO:0000256" key="4">
    <source>
        <dbReference type="SAM" id="Coils"/>
    </source>
</evidence>
<dbReference type="Pfam" id="PF00575">
    <property type="entry name" value="S1"/>
    <property type="match status" value="3"/>
</dbReference>